<dbReference type="InterPro" id="IPR009075">
    <property type="entry name" value="AcylCo_DH/oxidase_C"/>
</dbReference>
<evidence type="ECO:0000256" key="2">
    <source>
        <dbReference type="ARBA" id="ARBA00009347"/>
    </source>
</evidence>
<dbReference type="OrthoDB" id="2450120at2"/>
<proteinExistence type="inferred from homology"/>
<evidence type="ECO:0000256" key="4">
    <source>
        <dbReference type="ARBA" id="ARBA00022827"/>
    </source>
</evidence>
<evidence type="ECO:0000256" key="3">
    <source>
        <dbReference type="ARBA" id="ARBA00022630"/>
    </source>
</evidence>
<sequence length="353" mass="38477">MSDDMNISEMLAEQVNRLFTDRIDRQTWVDAEDGRPATVLWAEIEQLGIPLAMCQEQHGGAGLSWTESEPMLRLCGTHAVPLPVGETAIAAWALSCAGLQVPEGPMAVSTSVYQLDGQDRLLGRDPQLSWLPQVEHVVLLAEREGDLYLCLVRASEGEQQIVETLDRLPCAQWNLSNTRPEQFAAAPPILGTSTLQPLIAVLRSIQMAGALAKVLEFCVDYANTRVQFGKPIGKFQAIQHMIAELASQAAAAQVAGLYAARMIDAGNPFQAAAVAKALVGKAAGRAAAMAHQVFGAIGVTDEHSLHYYTRRLWQWRADAGSEHYWAERLGQQILARDGAALWSRLTQPMEQSA</sequence>
<keyword evidence="4" id="KW-0274">FAD</keyword>
<dbReference type="Pfam" id="PF00441">
    <property type="entry name" value="Acyl-CoA_dh_1"/>
    <property type="match status" value="1"/>
</dbReference>
<dbReference type="SUPFAM" id="SSF56645">
    <property type="entry name" value="Acyl-CoA dehydrogenase NM domain-like"/>
    <property type="match status" value="1"/>
</dbReference>
<comment type="similarity">
    <text evidence="2">Belongs to the acyl-CoA dehydrogenase family.</text>
</comment>
<gene>
    <name evidence="7" type="ORF">DKY63_09405</name>
</gene>
<comment type="cofactor">
    <cofactor evidence="1">
        <name>FAD</name>
        <dbReference type="ChEBI" id="CHEBI:57692"/>
    </cofactor>
</comment>
<dbReference type="AlphaFoldDB" id="A0A2Z4RJD0"/>
<dbReference type="PANTHER" id="PTHR43884">
    <property type="entry name" value="ACYL-COA DEHYDROGENASE"/>
    <property type="match status" value="1"/>
</dbReference>
<dbReference type="EMBL" id="CP029693">
    <property type="protein sequence ID" value="AWY40104.1"/>
    <property type="molecule type" value="Genomic_DNA"/>
</dbReference>
<dbReference type="InterPro" id="IPR009100">
    <property type="entry name" value="AcylCoA_DH/oxidase_NM_dom_sf"/>
</dbReference>
<evidence type="ECO:0000313" key="7">
    <source>
        <dbReference type="EMBL" id="AWY40104.1"/>
    </source>
</evidence>
<protein>
    <submittedName>
        <fullName evidence="7">Acyl-CoA dehydrogenase</fullName>
    </submittedName>
</protein>
<evidence type="ECO:0000256" key="5">
    <source>
        <dbReference type="ARBA" id="ARBA00023002"/>
    </source>
</evidence>
<dbReference type="GO" id="GO:0003995">
    <property type="term" value="F:acyl-CoA dehydrogenase activity"/>
    <property type="evidence" value="ECO:0007669"/>
    <property type="project" value="TreeGrafter"/>
</dbReference>
<dbReference type="SUPFAM" id="SSF47203">
    <property type="entry name" value="Acyl-CoA dehydrogenase C-terminal domain-like"/>
    <property type="match status" value="1"/>
</dbReference>
<dbReference type="Gene3D" id="1.20.140.10">
    <property type="entry name" value="Butyryl-CoA Dehydrogenase, subunit A, domain 3"/>
    <property type="match status" value="1"/>
</dbReference>
<reference evidence="7 8" key="1">
    <citation type="submission" date="2018-05" db="EMBL/GenBank/DDBJ databases">
        <title>Whole genome sequence of Pseudomonas putida JBC17.</title>
        <authorList>
            <person name="Lee Y.H."/>
            <person name="David K."/>
        </authorList>
    </citation>
    <scope>NUCLEOTIDE SEQUENCE [LARGE SCALE GENOMIC DNA]</scope>
    <source>
        <strain evidence="7 8">JBC17</strain>
    </source>
</reference>
<evidence type="ECO:0000256" key="1">
    <source>
        <dbReference type="ARBA" id="ARBA00001974"/>
    </source>
</evidence>
<evidence type="ECO:0000259" key="6">
    <source>
        <dbReference type="Pfam" id="PF00441"/>
    </source>
</evidence>
<dbReference type="Gene3D" id="1.10.540.10">
    <property type="entry name" value="Acyl-CoA dehydrogenase/oxidase, N-terminal domain"/>
    <property type="match status" value="1"/>
</dbReference>
<organism evidence="7 8">
    <name type="scientific">Pseudomonas putida</name>
    <name type="common">Arthrobacter siderocapsulatus</name>
    <dbReference type="NCBI Taxonomy" id="303"/>
    <lineage>
        <taxon>Bacteria</taxon>
        <taxon>Pseudomonadati</taxon>
        <taxon>Pseudomonadota</taxon>
        <taxon>Gammaproteobacteria</taxon>
        <taxon>Pseudomonadales</taxon>
        <taxon>Pseudomonadaceae</taxon>
        <taxon>Pseudomonas</taxon>
    </lineage>
</organism>
<feature type="domain" description="Acyl-CoA dehydrogenase/oxidase C-terminal" evidence="6">
    <location>
        <begin position="204"/>
        <end position="312"/>
    </location>
</feature>
<dbReference type="PANTHER" id="PTHR43884:SF20">
    <property type="entry name" value="ACYL-COA DEHYDROGENASE FADE28"/>
    <property type="match status" value="1"/>
</dbReference>
<accession>A0A2Z4RJD0</accession>
<evidence type="ECO:0000313" key="8">
    <source>
        <dbReference type="Proteomes" id="UP000250299"/>
    </source>
</evidence>
<dbReference type="InterPro" id="IPR037069">
    <property type="entry name" value="AcylCoA_DH/ox_N_sf"/>
</dbReference>
<name>A0A2Z4RJD0_PSEPU</name>
<keyword evidence="3" id="KW-0285">Flavoprotein</keyword>
<dbReference type="Proteomes" id="UP000250299">
    <property type="component" value="Chromosome"/>
</dbReference>
<dbReference type="InterPro" id="IPR036250">
    <property type="entry name" value="AcylCo_DH-like_C"/>
</dbReference>
<dbReference type="GO" id="GO:0050660">
    <property type="term" value="F:flavin adenine dinucleotide binding"/>
    <property type="evidence" value="ECO:0007669"/>
    <property type="project" value="InterPro"/>
</dbReference>
<keyword evidence="5" id="KW-0560">Oxidoreductase</keyword>